<dbReference type="InterPro" id="IPR023549">
    <property type="entry name" value="Subtilisin_inhibitor"/>
</dbReference>
<gene>
    <name evidence="10" type="ORF">DPM19_07090</name>
</gene>
<dbReference type="Gene3D" id="3.30.350.10">
    <property type="entry name" value="Subtilisin inhibitor-like"/>
    <property type="match status" value="1"/>
</dbReference>
<evidence type="ECO:0000256" key="6">
    <source>
        <dbReference type="ARBA" id="ARBA00022900"/>
    </source>
</evidence>
<dbReference type="SUPFAM" id="SSF55399">
    <property type="entry name" value="Subtilisin inhibitor"/>
    <property type="match status" value="1"/>
</dbReference>
<keyword evidence="4" id="KW-0964">Secreted</keyword>
<proteinExistence type="inferred from homology"/>
<keyword evidence="6 8" id="KW-0722">Serine protease inhibitor</keyword>
<dbReference type="InterPro" id="IPR036819">
    <property type="entry name" value="Subtilisin_inhibitor-like_sf"/>
</dbReference>
<comment type="caution">
    <text evidence="10">The sequence shown here is derived from an EMBL/GenBank/DDBJ whole genome shotgun (WGS) entry which is preliminary data.</text>
</comment>
<protein>
    <recommendedName>
        <fullName evidence="9">Subtilisin inhibitor domain-containing protein</fullName>
    </recommendedName>
</protein>
<sequence>MPYLFSALLGASLALLPGTPAPQPASVLRLTVTHPGAKLSGTRTVELHCDPAGGFHPHADAACRELVGRGGRIDRGFAASTCAAIHQPVLVEAIGHWRGRPVAFRTEYGNDCLRAAHSGRVFEF</sequence>
<comment type="subcellular location">
    <subcellularLocation>
        <location evidence="1">Secreted</location>
    </subcellularLocation>
</comment>
<dbReference type="Proteomes" id="UP000251891">
    <property type="component" value="Unassembled WGS sequence"/>
</dbReference>
<evidence type="ECO:0000313" key="11">
    <source>
        <dbReference type="Proteomes" id="UP000251891"/>
    </source>
</evidence>
<evidence type="ECO:0000313" key="10">
    <source>
        <dbReference type="EMBL" id="RAY15554.1"/>
    </source>
</evidence>
<dbReference type="EMBL" id="QLYX01000003">
    <property type="protein sequence ID" value="RAY15554.1"/>
    <property type="molecule type" value="Genomic_DNA"/>
</dbReference>
<dbReference type="OrthoDB" id="4567948at2"/>
<comment type="subunit">
    <text evidence="3">Homodimer.</text>
</comment>
<evidence type="ECO:0000256" key="5">
    <source>
        <dbReference type="ARBA" id="ARBA00022690"/>
    </source>
</evidence>
<comment type="similarity">
    <text evidence="2 8">Belongs to the protease inhibitor I16 (SSI) family.</text>
</comment>
<dbReference type="Pfam" id="PF00720">
    <property type="entry name" value="SSI"/>
    <property type="match status" value="1"/>
</dbReference>
<keyword evidence="7" id="KW-1015">Disulfide bond</keyword>
<evidence type="ECO:0000256" key="2">
    <source>
        <dbReference type="ARBA" id="ARBA00010472"/>
    </source>
</evidence>
<accession>A0A365H8U2</accession>
<dbReference type="AlphaFoldDB" id="A0A365H8U2"/>
<dbReference type="PRINTS" id="PR00294">
    <property type="entry name" value="SSBTLNINHBTR"/>
</dbReference>
<name>A0A365H8U2_9ACTN</name>
<reference evidence="10 11" key="1">
    <citation type="submission" date="2018-06" db="EMBL/GenBank/DDBJ databases">
        <title>Actinomadura craniellae sp. nov. isolated from marine sponge Craniella sp.</title>
        <authorList>
            <person name="Li L."/>
            <person name="Xu Q.H."/>
            <person name="Lin H.W."/>
            <person name="Lu Y.H."/>
        </authorList>
    </citation>
    <scope>NUCLEOTIDE SEQUENCE [LARGE SCALE GENOMIC DNA]</scope>
    <source>
        <strain evidence="10 11">LHW63021</strain>
    </source>
</reference>
<dbReference type="GO" id="GO:0005576">
    <property type="term" value="C:extracellular region"/>
    <property type="evidence" value="ECO:0007669"/>
    <property type="project" value="UniProtKB-SubCell"/>
</dbReference>
<dbReference type="GO" id="GO:0004867">
    <property type="term" value="F:serine-type endopeptidase inhibitor activity"/>
    <property type="evidence" value="ECO:0007669"/>
    <property type="project" value="UniProtKB-KW"/>
</dbReference>
<evidence type="ECO:0000256" key="3">
    <source>
        <dbReference type="ARBA" id="ARBA00011738"/>
    </source>
</evidence>
<evidence type="ECO:0000256" key="7">
    <source>
        <dbReference type="ARBA" id="ARBA00023157"/>
    </source>
</evidence>
<dbReference type="RefSeq" id="WP_111864016.1">
    <property type="nucleotide sequence ID" value="NZ_QLYX01000003.1"/>
</dbReference>
<keyword evidence="5 8" id="KW-0646">Protease inhibitor</keyword>
<organism evidence="10 11">
    <name type="scientific">Actinomadura craniellae</name>
    <dbReference type="NCBI Taxonomy" id="2231787"/>
    <lineage>
        <taxon>Bacteria</taxon>
        <taxon>Bacillati</taxon>
        <taxon>Actinomycetota</taxon>
        <taxon>Actinomycetes</taxon>
        <taxon>Streptosporangiales</taxon>
        <taxon>Thermomonosporaceae</taxon>
        <taxon>Actinomadura</taxon>
    </lineage>
</organism>
<evidence type="ECO:0000259" key="9">
    <source>
        <dbReference type="Pfam" id="PF00720"/>
    </source>
</evidence>
<evidence type="ECO:0000256" key="1">
    <source>
        <dbReference type="ARBA" id="ARBA00004613"/>
    </source>
</evidence>
<evidence type="ECO:0000256" key="4">
    <source>
        <dbReference type="ARBA" id="ARBA00022525"/>
    </source>
</evidence>
<feature type="domain" description="Subtilisin inhibitor" evidence="9">
    <location>
        <begin position="25"/>
        <end position="110"/>
    </location>
</feature>
<keyword evidence="11" id="KW-1185">Reference proteome</keyword>
<dbReference type="InterPro" id="IPR000691">
    <property type="entry name" value="Prot_inh_I16_SSI"/>
</dbReference>
<evidence type="ECO:0000256" key="8">
    <source>
        <dbReference type="RuleBase" id="RU003471"/>
    </source>
</evidence>